<reference evidence="3 4" key="1">
    <citation type="submission" date="2015-01" db="EMBL/GenBank/DDBJ databases">
        <title>The Genome Sequence of Exophiala mesophila CBS40295.</title>
        <authorList>
            <consortium name="The Broad Institute Genomics Platform"/>
            <person name="Cuomo C."/>
            <person name="de Hoog S."/>
            <person name="Gorbushina A."/>
            <person name="Stielow B."/>
            <person name="Teixiera M."/>
            <person name="Abouelleil A."/>
            <person name="Chapman S.B."/>
            <person name="Priest M."/>
            <person name="Young S.K."/>
            <person name="Wortman J."/>
            <person name="Nusbaum C."/>
            <person name="Birren B."/>
        </authorList>
    </citation>
    <scope>NUCLEOTIDE SEQUENCE [LARGE SCALE GENOMIC DNA]</scope>
    <source>
        <strain evidence="3 4">CBS 40295</strain>
    </source>
</reference>
<dbReference type="SMART" id="SM00046">
    <property type="entry name" value="DAGKc"/>
    <property type="match status" value="1"/>
</dbReference>
<dbReference type="EMBL" id="KN847525">
    <property type="protein sequence ID" value="KIV88730.1"/>
    <property type="molecule type" value="Genomic_DNA"/>
</dbReference>
<gene>
    <name evidence="3" type="ORF">PV10_08383</name>
</gene>
<keyword evidence="4" id="KW-1185">Reference proteome</keyword>
<proteinExistence type="predicted"/>
<dbReference type="InterPro" id="IPR017438">
    <property type="entry name" value="ATP-NAD_kinase_N"/>
</dbReference>
<evidence type="ECO:0000313" key="3">
    <source>
        <dbReference type="EMBL" id="KIV88730.1"/>
    </source>
</evidence>
<dbReference type="PANTHER" id="PTHR12358">
    <property type="entry name" value="SPHINGOSINE KINASE"/>
    <property type="match status" value="1"/>
</dbReference>
<dbReference type="InterPro" id="IPR055916">
    <property type="entry name" value="DUF7493"/>
</dbReference>
<dbReference type="AlphaFoldDB" id="A0A0D1WIP8"/>
<evidence type="ECO:0000313" key="4">
    <source>
        <dbReference type="Proteomes" id="UP000054302"/>
    </source>
</evidence>
<protein>
    <recommendedName>
        <fullName evidence="2">DAGKc domain-containing protein</fullName>
    </recommendedName>
</protein>
<accession>A0A0D1WIP8</accession>
<feature type="domain" description="DAGKc" evidence="2">
    <location>
        <begin position="162"/>
        <end position="301"/>
    </location>
</feature>
<dbReference type="Gene3D" id="2.60.200.40">
    <property type="match status" value="1"/>
</dbReference>
<evidence type="ECO:0000256" key="1">
    <source>
        <dbReference type="SAM" id="MobiDB-lite"/>
    </source>
</evidence>
<dbReference type="OrthoDB" id="3853857at2759"/>
<organism evidence="3 4">
    <name type="scientific">Exophiala mesophila</name>
    <name type="common">Black yeast-like fungus</name>
    <dbReference type="NCBI Taxonomy" id="212818"/>
    <lineage>
        <taxon>Eukaryota</taxon>
        <taxon>Fungi</taxon>
        <taxon>Dikarya</taxon>
        <taxon>Ascomycota</taxon>
        <taxon>Pezizomycotina</taxon>
        <taxon>Eurotiomycetes</taxon>
        <taxon>Chaetothyriomycetidae</taxon>
        <taxon>Chaetothyriales</taxon>
        <taxon>Herpotrichiellaceae</taxon>
        <taxon>Exophiala</taxon>
    </lineage>
</organism>
<dbReference type="VEuPathDB" id="FungiDB:PV10_08383"/>
<dbReference type="InterPro" id="IPR016064">
    <property type="entry name" value="NAD/diacylglycerol_kinase_sf"/>
</dbReference>
<feature type="region of interest" description="Disordered" evidence="1">
    <location>
        <begin position="1"/>
        <end position="20"/>
    </location>
</feature>
<dbReference type="Pfam" id="PF00781">
    <property type="entry name" value="DAGK_cat"/>
    <property type="match status" value="1"/>
</dbReference>
<dbReference type="InterPro" id="IPR050187">
    <property type="entry name" value="Lipid_Phosphate_FormReg"/>
</dbReference>
<evidence type="ECO:0000259" key="2">
    <source>
        <dbReference type="PROSITE" id="PS50146"/>
    </source>
</evidence>
<feature type="region of interest" description="Disordered" evidence="1">
    <location>
        <begin position="576"/>
        <end position="595"/>
    </location>
</feature>
<dbReference type="Pfam" id="PF24321">
    <property type="entry name" value="DUF7493"/>
    <property type="match status" value="1"/>
</dbReference>
<dbReference type="RefSeq" id="XP_016220304.1">
    <property type="nucleotide sequence ID" value="XM_016373393.1"/>
</dbReference>
<dbReference type="GO" id="GO:0016773">
    <property type="term" value="F:phosphotransferase activity, alcohol group as acceptor"/>
    <property type="evidence" value="ECO:0007669"/>
    <property type="project" value="UniProtKB-ARBA"/>
</dbReference>
<dbReference type="InterPro" id="IPR001206">
    <property type="entry name" value="Diacylglycerol_kinase_cat_dom"/>
</dbReference>
<dbReference type="PROSITE" id="PS50146">
    <property type="entry name" value="DAGK"/>
    <property type="match status" value="1"/>
</dbReference>
<sequence>MASGKSIDSDPFADPTSMQDERATIVESTLSVGRNATLTLGTDAVIVLGTVSPLSLPCETDANLFSNADEGIHDTAARQFSCCGLIPERTTSTRSIPYFNILWAELVKNDLTVRYAQPTSKSPKAPLRVAYINYTLDDSSFSQDKATRWVKRLLDRAYGTAQRNKRIKLLINPFGGQGKAEKLYSKWTEPIFAAARCEVDVERTTYSGHAVEIAQNIDINAFDVLVSASGDGLPHECFNGLARKPNAAEALRKVAIAQLPCGSGNAMCWNLYGTGECSMAALCIVKGVRSPMDLVSVTQGDKRTLSFLSQSLGIVAESDLGTEHVRWMGGSRFVYGFLVRLLGKTVYPIDIAVKTEIEDKMDIKRHYAHYRNKATTPNSINLADLDGPLDASTGLGLPPLEHGTINDPLPTDSGWSALTPYDNMGNFYCGNMNIMSADAPFFPASVPSDGLCDLITIDGDISRLTSLSLLLAVEKGTFFDKDVVRIRKIKALRVYPRYGRHGVAPPKQSHLGKLFDKLGLSGSGSTEKAVRGDGGFFSVDGEKLPFEPFQLECHKGLGTVLSRHCGLYQADGPAGWDSLSVSNDDNSQQEEGDSL</sequence>
<dbReference type="GO" id="GO:0016020">
    <property type="term" value="C:membrane"/>
    <property type="evidence" value="ECO:0007669"/>
    <property type="project" value="TreeGrafter"/>
</dbReference>
<dbReference type="STRING" id="212818.A0A0D1WIP8"/>
<dbReference type="SUPFAM" id="SSF111331">
    <property type="entry name" value="NAD kinase/diacylglycerol kinase-like"/>
    <property type="match status" value="1"/>
</dbReference>
<dbReference type="GeneID" id="27326228"/>
<dbReference type="GO" id="GO:0005737">
    <property type="term" value="C:cytoplasm"/>
    <property type="evidence" value="ECO:0007669"/>
    <property type="project" value="TreeGrafter"/>
</dbReference>
<dbReference type="Gene3D" id="3.40.50.10330">
    <property type="entry name" value="Probable inorganic polyphosphate/atp-NAD kinase, domain 1"/>
    <property type="match status" value="1"/>
</dbReference>
<dbReference type="GO" id="GO:0001727">
    <property type="term" value="F:lipid kinase activity"/>
    <property type="evidence" value="ECO:0007669"/>
    <property type="project" value="TreeGrafter"/>
</dbReference>
<name>A0A0D1WIP8_EXOME</name>
<dbReference type="Proteomes" id="UP000054302">
    <property type="component" value="Unassembled WGS sequence"/>
</dbReference>
<dbReference type="GO" id="GO:0046512">
    <property type="term" value="P:sphingosine biosynthetic process"/>
    <property type="evidence" value="ECO:0007669"/>
    <property type="project" value="TreeGrafter"/>
</dbReference>
<dbReference type="PANTHER" id="PTHR12358:SF31">
    <property type="entry name" value="ACYLGLYCEROL KINASE, MITOCHONDRIAL"/>
    <property type="match status" value="1"/>
</dbReference>